<reference evidence="1 2" key="1">
    <citation type="submission" date="2019-03" db="EMBL/GenBank/DDBJ databases">
        <title>Genomic Encyclopedia of Type Strains, Phase IV (KMG-IV): sequencing the most valuable type-strain genomes for metagenomic binning, comparative biology and taxonomic classification.</title>
        <authorList>
            <person name="Goeker M."/>
        </authorList>
    </citation>
    <scope>NUCLEOTIDE SEQUENCE [LARGE SCALE GENOMIC DNA]</scope>
    <source>
        <strain evidence="1 2">DSM 28287</strain>
    </source>
</reference>
<dbReference type="SUPFAM" id="SSF53681">
    <property type="entry name" value="Aspartate/glutamate racemase"/>
    <property type="match status" value="1"/>
</dbReference>
<accession>A0A4R6PWV3</accession>
<evidence type="ECO:0000313" key="2">
    <source>
        <dbReference type="Proteomes" id="UP000295500"/>
    </source>
</evidence>
<organism evidence="1 2">
    <name type="scientific">Aminicella lysinilytica</name>
    <dbReference type="NCBI Taxonomy" id="433323"/>
    <lineage>
        <taxon>Bacteria</taxon>
        <taxon>Bacillati</taxon>
        <taxon>Bacillota</taxon>
        <taxon>Clostridia</taxon>
        <taxon>Peptostreptococcales</taxon>
        <taxon>Anaerovoracaceae</taxon>
        <taxon>Aminicella</taxon>
    </lineage>
</organism>
<name>A0A4R6PWV3_9FIRM</name>
<gene>
    <name evidence="1" type="ORF">EV211_1567</name>
</gene>
<proteinExistence type="predicted"/>
<sequence length="41" mass="4400">MNHFNGKNIGILGGMGPLATEGSFHKSIALTNAKSDKEHIY</sequence>
<comment type="caution">
    <text evidence="1">The sequence shown here is derived from an EMBL/GenBank/DDBJ whole genome shotgun (WGS) entry which is preliminary data.</text>
</comment>
<dbReference type="InterPro" id="IPR001920">
    <property type="entry name" value="Asp/Glu_race"/>
</dbReference>
<dbReference type="EMBL" id="SNXO01000056">
    <property type="protein sequence ID" value="TDP46661.1"/>
    <property type="molecule type" value="Genomic_DNA"/>
</dbReference>
<dbReference type="GO" id="GO:0016855">
    <property type="term" value="F:racemase and epimerase activity, acting on amino acids and derivatives"/>
    <property type="evidence" value="ECO:0007669"/>
    <property type="project" value="InterPro"/>
</dbReference>
<dbReference type="RefSeq" id="WP_279222030.1">
    <property type="nucleotide sequence ID" value="NZ_SNXO01000056.1"/>
</dbReference>
<dbReference type="Gene3D" id="3.40.50.1860">
    <property type="match status" value="1"/>
</dbReference>
<keyword evidence="2" id="KW-1185">Reference proteome</keyword>
<dbReference type="AlphaFoldDB" id="A0A4R6PWV3"/>
<dbReference type="Proteomes" id="UP000295500">
    <property type="component" value="Unassembled WGS sequence"/>
</dbReference>
<evidence type="ECO:0008006" key="3">
    <source>
        <dbReference type="Google" id="ProtNLM"/>
    </source>
</evidence>
<evidence type="ECO:0000313" key="1">
    <source>
        <dbReference type="EMBL" id="TDP46661.1"/>
    </source>
</evidence>
<protein>
    <recommendedName>
        <fullName evidence="3">Aspartate racemase</fullName>
    </recommendedName>
</protein>